<dbReference type="SUPFAM" id="SSF55031">
    <property type="entry name" value="Bacterial exopeptidase dimerisation domain"/>
    <property type="match status" value="1"/>
</dbReference>
<keyword evidence="4" id="KW-0479">Metal-binding</keyword>
<dbReference type="Pfam" id="PF01546">
    <property type="entry name" value="Peptidase_M20"/>
    <property type="match status" value="1"/>
</dbReference>
<dbReference type="GO" id="GO:0016805">
    <property type="term" value="F:dipeptidase activity"/>
    <property type="evidence" value="ECO:0007669"/>
    <property type="project" value="UniProtKB-KW"/>
</dbReference>
<dbReference type="EC" id="3.4.13.-" evidence="10"/>
<dbReference type="SUPFAM" id="SSF53187">
    <property type="entry name" value="Zn-dependent exopeptidases"/>
    <property type="match status" value="1"/>
</dbReference>
<dbReference type="InterPro" id="IPR036264">
    <property type="entry name" value="Bact_exopeptidase_dim_dom"/>
</dbReference>
<keyword evidence="11" id="KW-1185">Reference proteome</keyword>
<dbReference type="GO" id="GO:0008270">
    <property type="term" value="F:zinc ion binding"/>
    <property type="evidence" value="ECO:0007669"/>
    <property type="project" value="InterPro"/>
</dbReference>
<evidence type="ECO:0000256" key="8">
    <source>
        <dbReference type="ARBA" id="ARBA00023049"/>
    </source>
</evidence>
<keyword evidence="7 10" id="KW-0224">Dipeptidase</keyword>
<evidence type="ECO:0000313" key="11">
    <source>
        <dbReference type="Proteomes" id="UP000661435"/>
    </source>
</evidence>
<keyword evidence="3" id="KW-0645">Protease</keyword>
<accession>A0A8J6JD69</accession>
<dbReference type="PANTHER" id="PTHR43808:SF31">
    <property type="entry name" value="N-ACETYL-L-CITRULLINE DEACETYLASE"/>
    <property type="match status" value="1"/>
</dbReference>
<dbReference type="GO" id="GO:0008237">
    <property type="term" value="F:metallopeptidase activity"/>
    <property type="evidence" value="ECO:0007669"/>
    <property type="project" value="UniProtKB-KW"/>
</dbReference>
<organism evidence="10 11">
    <name type="scientific">Lawsonibacter hominis</name>
    <dbReference type="NCBI Taxonomy" id="2763053"/>
    <lineage>
        <taxon>Bacteria</taxon>
        <taxon>Bacillati</taxon>
        <taxon>Bacillota</taxon>
        <taxon>Clostridia</taxon>
        <taxon>Eubacteriales</taxon>
        <taxon>Oscillospiraceae</taxon>
        <taxon>Lawsonibacter</taxon>
    </lineage>
</organism>
<dbReference type="Gene3D" id="3.30.70.360">
    <property type="match status" value="2"/>
</dbReference>
<dbReference type="GO" id="GO:0008777">
    <property type="term" value="F:acetylornithine deacetylase activity"/>
    <property type="evidence" value="ECO:0007669"/>
    <property type="project" value="TreeGrafter"/>
</dbReference>
<dbReference type="EMBL" id="JACOPP010000004">
    <property type="protein sequence ID" value="MBC5733059.1"/>
    <property type="molecule type" value="Genomic_DNA"/>
</dbReference>
<keyword evidence="6" id="KW-0862">Zinc</keyword>
<name>A0A8J6JD69_9FIRM</name>
<protein>
    <submittedName>
        <fullName evidence="10">Sapep family Mn(2+)-dependent dipeptidase</fullName>
        <ecNumber evidence="10">3.4.13.-</ecNumber>
    </submittedName>
</protein>
<dbReference type="Proteomes" id="UP000661435">
    <property type="component" value="Unassembled WGS sequence"/>
</dbReference>
<dbReference type="GO" id="GO:0006508">
    <property type="term" value="P:proteolysis"/>
    <property type="evidence" value="ECO:0007669"/>
    <property type="project" value="UniProtKB-KW"/>
</dbReference>
<evidence type="ECO:0000256" key="7">
    <source>
        <dbReference type="ARBA" id="ARBA00022997"/>
    </source>
</evidence>
<evidence type="ECO:0000256" key="3">
    <source>
        <dbReference type="ARBA" id="ARBA00022670"/>
    </source>
</evidence>
<gene>
    <name evidence="10" type="ORF">H8S57_04880</name>
</gene>
<reference evidence="10" key="1">
    <citation type="submission" date="2020-08" db="EMBL/GenBank/DDBJ databases">
        <title>Genome public.</title>
        <authorList>
            <person name="Liu C."/>
            <person name="Sun Q."/>
        </authorList>
    </citation>
    <scope>NUCLEOTIDE SEQUENCE</scope>
    <source>
        <strain evidence="10">NSJ-51</strain>
    </source>
</reference>
<dbReference type="PANTHER" id="PTHR43808">
    <property type="entry name" value="ACETYLORNITHINE DEACETYLASE"/>
    <property type="match status" value="1"/>
</dbReference>
<dbReference type="GO" id="GO:0006526">
    <property type="term" value="P:L-arginine biosynthetic process"/>
    <property type="evidence" value="ECO:0007669"/>
    <property type="project" value="TreeGrafter"/>
</dbReference>
<comment type="cofactor">
    <cofactor evidence="1">
        <name>Zn(2+)</name>
        <dbReference type="ChEBI" id="CHEBI:29105"/>
    </cofactor>
</comment>
<evidence type="ECO:0000256" key="6">
    <source>
        <dbReference type="ARBA" id="ARBA00022833"/>
    </source>
</evidence>
<evidence type="ECO:0000256" key="2">
    <source>
        <dbReference type="ARBA" id="ARBA00006247"/>
    </source>
</evidence>
<keyword evidence="5 10" id="KW-0378">Hydrolase</keyword>
<dbReference type="InterPro" id="IPR002933">
    <property type="entry name" value="Peptidase_M20"/>
</dbReference>
<dbReference type="InterPro" id="IPR010964">
    <property type="entry name" value="M20A_pepV-rel"/>
</dbReference>
<evidence type="ECO:0000313" key="10">
    <source>
        <dbReference type="EMBL" id="MBC5733059.1"/>
    </source>
</evidence>
<evidence type="ECO:0000256" key="1">
    <source>
        <dbReference type="ARBA" id="ARBA00001947"/>
    </source>
</evidence>
<sequence>MDRAQIEAYFDDPKRQEQLVQAISRLVRIRSVREDAQPGMPFGPGPAAALAEALALCGELGLSAQNHENYVGTADLNEKETRLHILGHLDVVGEGTGWTVTEPYTPKLVDGMLYGRGADDDKGPVVCALMAMQAVRELGVELNYNVRMILGTDEESGSGDIAYYYAREPYAPYTFSPDAEFPVINIEKGSYKPAFTKTWAPETATPRVTALQGGFRINVLPPEAECVVTGLSAAAARPYCDRSAAETGAVYELSEAGDDLRILCHGKGAHASLPEEGNNAITALLHLLCALPLAKVGSTAALHALNALFPHGDCAGRALGIAQSDAVSGALTLAFSLLEVNKHGLSGRFDSRFPLCATEENCKLAAEAAFAKFGFTVEGGMDAPHHTDADSPFVQTLLRCYEAYTGRTGECLAIGGGTYVHDIPGGVAFGCGMPGFNGNMHGADEHTCIQDLLTACKIFTQVIIDVCA</sequence>
<evidence type="ECO:0000256" key="4">
    <source>
        <dbReference type="ARBA" id="ARBA00022723"/>
    </source>
</evidence>
<dbReference type="RefSeq" id="WP_186906952.1">
    <property type="nucleotide sequence ID" value="NZ_JACOPP010000004.1"/>
</dbReference>
<dbReference type="Gene3D" id="3.40.630.10">
    <property type="entry name" value="Zn peptidases"/>
    <property type="match status" value="1"/>
</dbReference>
<feature type="domain" description="Peptidase M20 dimerisation" evidence="9">
    <location>
        <begin position="261"/>
        <end position="294"/>
    </location>
</feature>
<evidence type="ECO:0000259" key="9">
    <source>
        <dbReference type="Pfam" id="PF07687"/>
    </source>
</evidence>
<comment type="similarity">
    <text evidence="2">Belongs to the peptidase M20A family.</text>
</comment>
<proteinExistence type="inferred from homology"/>
<comment type="caution">
    <text evidence="10">The sequence shown here is derived from an EMBL/GenBank/DDBJ whole genome shotgun (WGS) entry which is preliminary data.</text>
</comment>
<dbReference type="NCBIfam" id="TIGR01887">
    <property type="entry name" value="dipeptidaselike"/>
    <property type="match status" value="1"/>
</dbReference>
<evidence type="ECO:0000256" key="5">
    <source>
        <dbReference type="ARBA" id="ARBA00022801"/>
    </source>
</evidence>
<keyword evidence="8" id="KW-0482">Metalloprotease</keyword>
<dbReference type="InterPro" id="IPR011650">
    <property type="entry name" value="Peptidase_M20_dimer"/>
</dbReference>
<dbReference type="Pfam" id="PF07687">
    <property type="entry name" value="M20_dimer"/>
    <property type="match status" value="1"/>
</dbReference>
<dbReference type="AlphaFoldDB" id="A0A8J6JD69"/>
<dbReference type="InterPro" id="IPR050072">
    <property type="entry name" value="Peptidase_M20A"/>
</dbReference>